<dbReference type="SUPFAM" id="SSF52113">
    <property type="entry name" value="BRCT domain"/>
    <property type="match status" value="1"/>
</dbReference>
<dbReference type="PANTHER" id="PTHR11276:SF41">
    <property type="entry name" value="DNA POLYMERASE LAMBDA"/>
    <property type="match status" value="1"/>
</dbReference>
<dbReference type="Pfam" id="PF14791">
    <property type="entry name" value="DNA_pol_B_thumb"/>
    <property type="match status" value="1"/>
</dbReference>
<dbReference type="GO" id="GO:0003887">
    <property type="term" value="F:DNA-directed DNA polymerase activity"/>
    <property type="evidence" value="ECO:0007669"/>
    <property type="project" value="UniProtKB-UniRule"/>
</dbReference>
<dbReference type="FunFam" id="3.30.460.10:FF:000029">
    <property type="entry name" value="DNA polymerase"/>
    <property type="match status" value="1"/>
</dbReference>
<keyword evidence="4 13" id="KW-0808">Transferase</keyword>
<dbReference type="GO" id="GO:0005634">
    <property type="term" value="C:nucleus"/>
    <property type="evidence" value="ECO:0007669"/>
    <property type="project" value="UniProtKB-SubCell"/>
</dbReference>
<name>A0ABD3LK68_EUCGL</name>
<dbReference type="CDD" id="cd00141">
    <property type="entry name" value="NT_POLXc"/>
    <property type="match status" value="1"/>
</dbReference>
<dbReference type="Gene3D" id="3.30.210.10">
    <property type="entry name" value="DNA polymerase, thumb domain"/>
    <property type="match status" value="1"/>
</dbReference>
<dbReference type="SUPFAM" id="SSF47802">
    <property type="entry name" value="DNA polymerase beta, N-terminal domain-like"/>
    <property type="match status" value="1"/>
</dbReference>
<evidence type="ECO:0000256" key="5">
    <source>
        <dbReference type="ARBA" id="ARBA00022695"/>
    </source>
</evidence>
<feature type="region of interest" description="Disordered" evidence="14">
    <location>
        <begin position="1"/>
        <end position="21"/>
    </location>
</feature>
<evidence type="ECO:0000256" key="12">
    <source>
        <dbReference type="ARBA" id="ARBA00049244"/>
    </source>
</evidence>
<dbReference type="SUPFAM" id="SSF81585">
    <property type="entry name" value="PsbU/PolX domain-like"/>
    <property type="match status" value="1"/>
</dbReference>
<dbReference type="InterPro" id="IPR043519">
    <property type="entry name" value="NT_sf"/>
</dbReference>
<dbReference type="InterPro" id="IPR019843">
    <property type="entry name" value="DNA_pol-X_BS"/>
</dbReference>
<evidence type="ECO:0000256" key="3">
    <source>
        <dbReference type="ARBA" id="ARBA00008323"/>
    </source>
</evidence>
<dbReference type="GO" id="GO:0003677">
    <property type="term" value="F:DNA binding"/>
    <property type="evidence" value="ECO:0007669"/>
    <property type="project" value="UniProtKB-UniRule"/>
</dbReference>
<dbReference type="InterPro" id="IPR027421">
    <property type="entry name" value="DNA_pol_lamdba_lyase_dom_sf"/>
</dbReference>
<dbReference type="Gene3D" id="1.10.150.20">
    <property type="entry name" value="5' to 3' exonuclease, C-terminal subdomain"/>
    <property type="match status" value="1"/>
</dbReference>
<evidence type="ECO:0000256" key="14">
    <source>
        <dbReference type="SAM" id="MobiDB-lite"/>
    </source>
</evidence>
<comment type="caution">
    <text evidence="16">The sequence shown here is derived from an EMBL/GenBank/DDBJ whole genome shotgun (WGS) entry which is preliminary data.</text>
</comment>
<dbReference type="InterPro" id="IPR029398">
    <property type="entry name" value="PolB_thumb"/>
</dbReference>
<dbReference type="Proteomes" id="UP001634007">
    <property type="component" value="Unassembled WGS sequence"/>
</dbReference>
<dbReference type="Pfam" id="PF10391">
    <property type="entry name" value="DNA_pol_lambd_f"/>
    <property type="match status" value="1"/>
</dbReference>
<dbReference type="InterPro" id="IPR036420">
    <property type="entry name" value="BRCT_dom_sf"/>
</dbReference>
<dbReference type="InterPro" id="IPR010996">
    <property type="entry name" value="HHH_MUS81"/>
</dbReference>
<dbReference type="InterPro" id="IPR022312">
    <property type="entry name" value="DNA_pol_X"/>
</dbReference>
<reference evidence="16 17" key="1">
    <citation type="submission" date="2024-11" db="EMBL/GenBank/DDBJ databases">
        <title>Chromosome-level genome assembly of Eucalyptus globulus Labill. provides insights into its genome evolution.</title>
        <authorList>
            <person name="Li X."/>
        </authorList>
    </citation>
    <scope>NUCLEOTIDE SEQUENCE [LARGE SCALE GENOMIC DNA]</scope>
    <source>
        <strain evidence="16">CL2024</strain>
        <tissue evidence="16">Fresh tender leaves</tissue>
    </source>
</reference>
<keyword evidence="8 13" id="KW-0239">DNA-directed DNA polymerase</keyword>
<dbReference type="GO" id="GO:0046872">
    <property type="term" value="F:metal ion binding"/>
    <property type="evidence" value="ECO:0007669"/>
    <property type="project" value="UniProtKB-UniRule"/>
</dbReference>
<evidence type="ECO:0000256" key="7">
    <source>
        <dbReference type="ARBA" id="ARBA00022763"/>
    </source>
</evidence>
<dbReference type="SUPFAM" id="SSF81301">
    <property type="entry name" value="Nucleotidyltransferase"/>
    <property type="match status" value="1"/>
</dbReference>
<comment type="function">
    <text evidence="13">DNA polymerase that functions in several pathways of DNA repair. Involved in base excision repair (BER) responsible for repair of lesions that give rise to abasic (AP) sites in DNA. Also contributes to DNA double-strand break repair by non-homologous end joining and homologous recombination. Has both template-dependent and template-independent (terminal transferase) DNA polymerase activities. Has also a 5'-deoxyribose-5-phosphate lyase (dRP lyase) activity.</text>
</comment>
<comment type="catalytic activity">
    <reaction evidence="12 13">
        <text>DNA(n) + a 2'-deoxyribonucleoside 5'-triphosphate = DNA(n+1) + diphosphate</text>
        <dbReference type="Rhea" id="RHEA:22508"/>
        <dbReference type="Rhea" id="RHEA-COMP:17339"/>
        <dbReference type="Rhea" id="RHEA-COMP:17340"/>
        <dbReference type="ChEBI" id="CHEBI:33019"/>
        <dbReference type="ChEBI" id="CHEBI:61560"/>
        <dbReference type="ChEBI" id="CHEBI:173112"/>
        <dbReference type="EC" id="2.7.7.7"/>
    </reaction>
</comment>
<keyword evidence="11 13" id="KW-0539">Nucleus</keyword>
<sequence>MAPKRKKREGTPPSDPDGMFSGMVVFLVESGVQPRRLQVSVPSSSSSSSSSSSAAVNFPPFDVITSVWLQIWKQKLAQMGAKVAEKPSKEVTHVLAIDADKLRRQLGERQLERFKGRILLYQWLEESLRSGEKVSEDLYDLKLDLEKEKTPETPSVPKPADGSVNNGDESSQGGSIRSPPQEIAKDNDPSEAISSPRLSYDSGHSLSPGNTSPGLSDITSKDGGVQQSSLIYSPPNLNRNVTEIFGKLINIYRALGEDRRSFSYYKAIPVIEKLPFKIESGDQVKNLPSIGKALQEHIQEIVTTGKLSKLEHFETDEKVRTISLFGEVWGIGPTTALKFYEKGYRTLDDLKREESLTHAQRLGLKYFDDIKQRIPRDEVQEMDQLLQKAGEDVLPGVVVVCGGSYRRGKASCGDLDVVITHPDGKSHRGFLKKYVKHLKDMGFLREDLIFSTHSEEGTDSGVDTYFGLCTYPGRELRHRIDLKVYPQDIYAFGLVAWTGNDVLNRRLRLLAESKGFRLDDTGLFPATHGSGGKRGSRGSTSIKLYTEREVFDFLGFPWLEPHERNL</sequence>
<dbReference type="FunFam" id="1.10.150.20:FF:000010">
    <property type="entry name" value="DNA polymerase lambda"/>
    <property type="match status" value="1"/>
</dbReference>
<proteinExistence type="inferred from homology"/>
<gene>
    <name evidence="16" type="ORF">ACJRO7_011915</name>
</gene>
<dbReference type="InterPro" id="IPR002008">
    <property type="entry name" value="DNA_pol_X_beta-like"/>
</dbReference>
<dbReference type="FunFam" id="1.10.150.110:FF:000006">
    <property type="entry name" value="DNA polymerase"/>
    <property type="match status" value="1"/>
</dbReference>
<evidence type="ECO:0000256" key="10">
    <source>
        <dbReference type="ARBA" id="ARBA00023239"/>
    </source>
</evidence>
<evidence type="ECO:0000256" key="9">
    <source>
        <dbReference type="ARBA" id="ARBA00023204"/>
    </source>
</evidence>
<dbReference type="InterPro" id="IPR028207">
    <property type="entry name" value="DNA_pol_B_palm_palm"/>
</dbReference>
<protein>
    <recommendedName>
        <fullName evidence="13">DNA polymerase</fullName>
        <ecNumber evidence="13">2.7.7.7</ecNumber>
    </recommendedName>
</protein>
<organism evidence="16 17">
    <name type="scientific">Eucalyptus globulus</name>
    <name type="common">Tasmanian blue gum</name>
    <dbReference type="NCBI Taxonomy" id="34317"/>
    <lineage>
        <taxon>Eukaryota</taxon>
        <taxon>Viridiplantae</taxon>
        <taxon>Streptophyta</taxon>
        <taxon>Embryophyta</taxon>
        <taxon>Tracheophyta</taxon>
        <taxon>Spermatophyta</taxon>
        <taxon>Magnoliopsida</taxon>
        <taxon>eudicotyledons</taxon>
        <taxon>Gunneridae</taxon>
        <taxon>Pentapetalae</taxon>
        <taxon>rosids</taxon>
        <taxon>malvids</taxon>
        <taxon>Myrtales</taxon>
        <taxon>Myrtaceae</taxon>
        <taxon>Myrtoideae</taxon>
        <taxon>Eucalypteae</taxon>
        <taxon>Eucalyptus</taxon>
    </lineage>
</organism>
<dbReference type="EMBL" id="JBJKBG010000002">
    <property type="protein sequence ID" value="KAL3751013.1"/>
    <property type="molecule type" value="Genomic_DNA"/>
</dbReference>
<feature type="compositionally biased region" description="Polar residues" evidence="14">
    <location>
        <begin position="163"/>
        <end position="175"/>
    </location>
</feature>
<evidence type="ECO:0000256" key="2">
    <source>
        <dbReference type="ARBA" id="ARBA00004123"/>
    </source>
</evidence>
<dbReference type="Gene3D" id="1.10.150.110">
    <property type="entry name" value="DNA polymerase beta, N-terminal domain-like"/>
    <property type="match status" value="1"/>
</dbReference>
<dbReference type="Gene3D" id="3.40.50.10190">
    <property type="entry name" value="BRCT domain"/>
    <property type="match status" value="1"/>
</dbReference>
<dbReference type="PROSITE" id="PS00522">
    <property type="entry name" value="DNA_POLYMERASE_X"/>
    <property type="match status" value="1"/>
</dbReference>
<dbReference type="FunFam" id="3.30.210.10:FF:000006">
    <property type="entry name" value="DNA polymerase"/>
    <property type="match status" value="1"/>
</dbReference>
<keyword evidence="10" id="KW-0456">Lyase</keyword>
<dbReference type="GO" id="GO:0006281">
    <property type="term" value="P:DNA repair"/>
    <property type="evidence" value="ECO:0007669"/>
    <property type="project" value="UniProtKB-KW"/>
</dbReference>
<evidence type="ECO:0000256" key="13">
    <source>
        <dbReference type="RuleBase" id="RU366014"/>
    </source>
</evidence>
<feature type="compositionally biased region" description="Polar residues" evidence="14">
    <location>
        <begin position="192"/>
        <end position="218"/>
    </location>
</feature>
<dbReference type="PRINTS" id="PR00870">
    <property type="entry name" value="DNAPOLXBETA"/>
</dbReference>
<dbReference type="InterPro" id="IPR037160">
    <property type="entry name" value="DNA_Pol_thumb_sf"/>
</dbReference>
<dbReference type="GO" id="GO:0016829">
    <property type="term" value="F:lyase activity"/>
    <property type="evidence" value="ECO:0007669"/>
    <property type="project" value="UniProtKB-KW"/>
</dbReference>
<comment type="subcellular location">
    <subcellularLocation>
        <location evidence="2 13">Nucleus</location>
    </subcellularLocation>
</comment>
<dbReference type="PRINTS" id="PR00869">
    <property type="entry name" value="DNAPOLX"/>
</dbReference>
<accession>A0ABD3LK68</accession>
<feature type="domain" description="BRCT" evidence="15">
    <location>
        <begin position="76"/>
        <end position="141"/>
    </location>
</feature>
<keyword evidence="6" id="KW-0479">Metal-binding</keyword>
<keyword evidence="7 13" id="KW-0227">DNA damage</keyword>
<dbReference type="AlphaFoldDB" id="A0ABD3LK68"/>
<keyword evidence="9 13" id="KW-0234">DNA repair</keyword>
<keyword evidence="17" id="KW-1185">Reference proteome</keyword>
<dbReference type="EC" id="2.7.7.7" evidence="13"/>
<evidence type="ECO:0000256" key="11">
    <source>
        <dbReference type="ARBA" id="ARBA00023242"/>
    </source>
</evidence>
<evidence type="ECO:0000313" key="17">
    <source>
        <dbReference type="Proteomes" id="UP001634007"/>
    </source>
</evidence>
<dbReference type="InterPro" id="IPR001357">
    <property type="entry name" value="BRCT_dom"/>
</dbReference>
<comment type="similarity">
    <text evidence="3 13">Belongs to the DNA polymerase type-X family.</text>
</comment>
<keyword evidence="5 13" id="KW-0548">Nucleotidyltransferase</keyword>
<evidence type="ECO:0000256" key="1">
    <source>
        <dbReference type="ARBA" id="ARBA00001936"/>
    </source>
</evidence>
<evidence type="ECO:0000259" key="15">
    <source>
        <dbReference type="PROSITE" id="PS50172"/>
    </source>
</evidence>
<dbReference type="InterPro" id="IPR018944">
    <property type="entry name" value="DNA_pol_lambd_fingers_domain"/>
</dbReference>
<dbReference type="Gene3D" id="3.30.460.10">
    <property type="entry name" value="Beta Polymerase, domain 2"/>
    <property type="match status" value="1"/>
</dbReference>
<evidence type="ECO:0000256" key="4">
    <source>
        <dbReference type="ARBA" id="ARBA00022679"/>
    </source>
</evidence>
<dbReference type="PROSITE" id="PS50172">
    <property type="entry name" value="BRCT"/>
    <property type="match status" value="1"/>
</dbReference>
<dbReference type="InterPro" id="IPR002054">
    <property type="entry name" value="DNA-dir_DNA_pol_X"/>
</dbReference>
<evidence type="ECO:0000256" key="8">
    <source>
        <dbReference type="ARBA" id="ARBA00022932"/>
    </source>
</evidence>
<dbReference type="SMART" id="SM00483">
    <property type="entry name" value="POLXc"/>
    <property type="match status" value="1"/>
</dbReference>
<feature type="region of interest" description="Disordered" evidence="14">
    <location>
        <begin position="145"/>
        <end position="233"/>
    </location>
</feature>
<comment type="cofactor">
    <cofactor evidence="1">
        <name>Mn(2+)</name>
        <dbReference type="ChEBI" id="CHEBI:29035"/>
    </cofactor>
</comment>
<dbReference type="PANTHER" id="PTHR11276">
    <property type="entry name" value="DNA POLYMERASE TYPE-X FAMILY MEMBER"/>
    <property type="match status" value="1"/>
</dbReference>
<evidence type="ECO:0000313" key="16">
    <source>
        <dbReference type="EMBL" id="KAL3751013.1"/>
    </source>
</evidence>
<dbReference type="Pfam" id="PF14792">
    <property type="entry name" value="DNA_pol_B_palm"/>
    <property type="match status" value="1"/>
</dbReference>
<evidence type="ECO:0000256" key="6">
    <source>
        <dbReference type="ARBA" id="ARBA00022723"/>
    </source>
</evidence>
<dbReference type="Pfam" id="PF14716">
    <property type="entry name" value="HHH_8"/>
    <property type="match status" value="1"/>
</dbReference>